<dbReference type="SUPFAM" id="SSF51658">
    <property type="entry name" value="Xylose isomerase-like"/>
    <property type="match status" value="1"/>
</dbReference>
<evidence type="ECO:0000313" key="2">
    <source>
        <dbReference type="EMBL" id="GAH72063.1"/>
    </source>
</evidence>
<sequence>IHMRFGISPLSLDLVIDKILKEKGLAGLAQFRLSDLIEGVAKVGYKHCEIILDIFQLFPIQITEQEIEKIKSIKQKYDITYSAHFPFISIELASPNKFIREGSINSIVDAYNTFIELEDDIEVYVLHATGEFIADAMNFIMDPDIYPVATNLFADLSIQSIKEIIKRTGIDRKKIAIENIVFPFEATIKIIEELGTKLCIDTAHTLGGFSGECDLVGIAEKYLDITAEIHLQDYAEKGIIDHGALGTGKNFPPEFLNLLH</sequence>
<feature type="domain" description="Xylose isomerase-like TIM barrel" evidence="1">
    <location>
        <begin position="40"/>
        <end position="253"/>
    </location>
</feature>
<dbReference type="InterPro" id="IPR013022">
    <property type="entry name" value="Xyl_isomerase-like_TIM-brl"/>
</dbReference>
<reference evidence="2" key="1">
    <citation type="journal article" date="2014" name="Front. Microbiol.">
        <title>High frequency of phylogenetically diverse reductive dehalogenase-homologous genes in deep subseafloor sedimentary metagenomes.</title>
        <authorList>
            <person name="Kawai M."/>
            <person name="Futagami T."/>
            <person name="Toyoda A."/>
            <person name="Takaki Y."/>
            <person name="Nishi S."/>
            <person name="Hori S."/>
            <person name="Arai W."/>
            <person name="Tsubouchi T."/>
            <person name="Morono Y."/>
            <person name="Uchiyama I."/>
            <person name="Ito T."/>
            <person name="Fujiyama A."/>
            <person name="Inagaki F."/>
            <person name="Takami H."/>
        </authorList>
    </citation>
    <scope>NUCLEOTIDE SEQUENCE</scope>
    <source>
        <strain evidence="2">Expedition CK06-06</strain>
    </source>
</reference>
<dbReference type="AlphaFoldDB" id="X1JQJ2"/>
<dbReference type="InterPro" id="IPR036237">
    <property type="entry name" value="Xyl_isomerase-like_sf"/>
</dbReference>
<dbReference type="Gene3D" id="3.20.20.150">
    <property type="entry name" value="Divalent-metal-dependent TIM barrel enzymes"/>
    <property type="match status" value="1"/>
</dbReference>
<feature type="non-terminal residue" evidence="2">
    <location>
        <position position="260"/>
    </location>
</feature>
<dbReference type="Pfam" id="PF01261">
    <property type="entry name" value="AP_endonuc_2"/>
    <property type="match status" value="1"/>
</dbReference>
<gene>
    <name evidence="2" type="ORF">S03H2_51282</name>
</gene>
<dbReference type="EMBL" id="BARU01032524">
    <property type="protein sequence ID" value="GAH72063.1"/>
    <property type="molecule type" value="Genomic_DNA"/>
</dbReference>
<organism evidence="2">
    <name type="scientific">marine sediment metagenome</name>
    <dbReference type="NCBI Taxonomy" id="412755"/>
    <lineage>
        <taxon>unclassified sequences</taxon>
        <taxon>metagenomes</taxon>
        <taxon>ecological metagenomes</taxon>
    </lineage>
</organism>
<feature type="non-terminal residue" evidence="2">
    <location>
        <position position="1"/>
    </location>
</feature>
<evidence type="ECO:0000259" key="1">
    <source>
        <dbReference type="Pfam" id="PF01261"/>
    </source>
</evidence>
<proteinExistence type="predicted"/>
<protein>
    <recommendedName>
        <fullName evidence="1">Xylose isomerase-like TIM barrel domain-containing protein</fullName>
    </recommendedName>
</protein>
<comment type="caution">
    <text evidence="2">The sequence shown here is derived from an EMBL/GenBank/DDBJ whole genome shotgun (WGS) entry which is preliminary data.</text>
</comment>
<name>X1JQJ2_9ZZZZ</name>
<accession>X1JQJ2</accession>